<proteinExistence type="evidence at transcript level"/>
<reference evidence="2" key="2">
    <citation type="submission" date="2005-06" db="EMBL/GenBank/DDBJ databases">
        <title>DNA sequences of macaque genes expressed in brain or testis and its evolutionary implications.</title>
        <authorList>
            <consortium name="International consortium for macaque cDNA sequencing and analysis"/>
        </authorList>
    </citation>
    <scope>NUCLEOTIDE SEQUENCE</scope>
</reference>
<keyword evidence="1" id="KW-1133">Transmembrane helix</keyword>
<organism evidence="2">
    <name type="scientific">Macaca fascicularis</name>
    <name type="common">Crab-eating macaque</name>
    <name type="synonym">Cynomolgus monkey</name>
    <dbReference type="NCBI Taxonomy" id="9541"/>
    <lineage>
        <taxon>Eukaryota</taxon>
        <taxon>Metazoa</taxon>
        <taxon>Chordata</taxon>
        <taxon>Craniata</taxon>
        <taxon>Vertebrata</taxon>
        <taxon>Euteleostomi</taxon>
        <taxon>Mammalia</taxon>
        <taxon>Eutheria</taxon>
        <taxon>Euarchontoglires</taxon>
        <taxon>Primates</taxon>
        <taxon>Haplorrhini</taxon>
        <taxon>Catarrhini</taxon>
        <taxon>Cercopithecidae</taxon>
        <taxon>Cercopithecinae</taxon>
        <taxon>Macaca</taxon>
    </lineage>
</organism>
<dbReference type="EMBL" id="AB169437">
    <property type="protein sequence ID" value="BAE01519.1"/>
    <property type="molecule type" value="mRNA"/>
</dbReference>
<feature type="transmembrane region" description="Helical" evidence="1">
    <location>
        <begin position="20"/>
        <end position="37"/>
    </location>
</feature>
<keyword evidence="1" id="KW-0472">Membrane</keyword>
<keyword evidence="1" id="KW-0812">Transmembrane</keyword>
<evidence type="ECO:0000256" key="1">
    <source>
        <dbReference type="SAM" id="Phobius"/>
    </source>
</evidence>
<dbReference type="AlphaFoldDB" id="Q4R5V6"/>
<sequence>MVGNIFKNCFWFTWGSNRCICLYTWFLFYVPGFYFINTNY</sequence>
<evidence type="ECO:0000313" key="2">
    <source>
        <dbReference type="EMBL" id="BAE01519.1"/>
    </source>
</evidence>
<reference evidence="2" key="1">
    <citation type="journal article" date="2005" name="Mol. Biol. Evol.">
        <title>Substitution rate and structural divergence of 5'UTR evolution: comparative analysis between human and cynomolgus monkey cDNAs.</title>
        <authorList>
            <person name="Osada N."/>
            <person name="Hirata M."/>
            <person name="Tanuma R."/>
            <person name="Kusuda J."/>
            <person name="Hida M."/>
            <person name="Suzuki Y."/>
            <person name="Sugano S."/>
            <person name="Gojobori T."/>
            <person name="Shen C.K."/>
            <person name="Wu C.I."/>
            <person name="Hashimoto K."/>
        </authorList>
    </citation>
    <scope>NUCLEOTIDE SEQUENCE</scope>
</reference>
<protein>
    <submittedName>
        <fullName evidence="2">Testis cDNA, clone: QtsA-20439, similar to human cyclin B1 (CCNB1)</fullName>
    </submittedName>
</protein>
<keyword evidence="2" id="KW-0195">Cyclin</keyword>
<name>Q4R5V6_MACFA</name>
<accession>Q4R5V6</accession>